<dbReference type="Pfam" id="PF07700">
    <property type="entry name" value="HNOB"/>
    <property type="match status" value="1"/>
</dbReference>
<sequence>MHGLINRAIEMFVRQTYGGKDWIALTKKLDLDFTEFEAMLTYEDMVTMQVLEGLSDHLKKDQSDILEDIGTFLVSHPSAESLRRLLRFSGRDFVEFLHSLEDLPARARLALDDLNLPQFELKEHNLDHFSVVIRDEMQGPVAFGHVLMGLLRALADDFGALVLLEHKGGREGTEVISVNLLHNSFTEGRRFELAVNAS</sequence>
<reference evidence="2 3" key="1">
    <citation type="submission" date="2024-02" db="EMBL/GenBank/DDBJ databases">
        <title>Roseovarius strain W115 nov., isolated from a marine algae.</title>
        <authorList>
            <person name="Lee M.W."/>
            <person name="Lee J.K."/>
            <person name="Kim J.M."/>
            <person name="Choi D.G."/>
            <person name="Baek J.H."/>
            <person name="Bayburt H."/>
            <person name="Jung J.J."/>
            <person name="Han D.M."/>
            <person name="Jeon C.O."/>
        </authorList>
    </citation>
    <scope>NUCLEOTIDE SEQUENCE [LARGE SCALE GENOMIC DNA]</scope>
    <source>
        <strain evidence="2 3">W115</strain>
    </source>
</reference>
<keyword evidence="3" id="KW-1185">Reference proteome</keyword>
<dbReference type="EMBL" id="CP146606">
    <property type="protein sequence ID" value="WYK18973.1"/>
    <property type="molecule type" value="Genomic_DNA"/>
</dbReference>
<gene>
    <name evidence="2" type="ORF">RZS32_003555</name>
</gene>
<dbReference type="InterPro" id="IPR011644">
    <property type="entry name" value="Heme_NO-bd"/>
</dbReference>
<feature type="domain" description="Heme NO-binding" evidence="1">
    <location>
        <begin position="2"/>
        <end position="159"/>
    </location>
</feature>
<protein>
    <submittedName>
        <fullName evidence="2">Heme NO-binding domain-containing protein</fullName>
    </submittedName>
</protein>
<dbReference type="SUPFAM" id="SSF111126">
    <property type="entry name" value="Ligand-binding domain in the NO signalling and Golgi transport"/>
    <property type="match status" value="1"/>
</dbReference>
<evidence type="ECO:0000313" key="3">
    <source>
        <dbReference type="Proteomes" id="UP001281305"/>
    </source>
</evidence>
<name>A0ABZ2TME9_9RHOB</name>
<dbReference type="PANTHER" id="PTHR45655">
    <property type="entry name" value="GUANYLATE CYCLASE SOLUBLE SUBUNIT BETA-2"/>
    <property type="match status" value="1"/>
</dbReference>
<evidence type="ECO:0000259" key="1">
    <source>
        <dbReference type="Pfam" id="PF07700"/>
    </source>
</evidence>
<dbReference type="Proteomes" id="UP001281305">
    <property type="component" value="Chromosome"/>
</dbReference>
<dbReference type="RefSeq" id="WP_317055656.1">
    <property type="nucleotide sequence ID" value="NZ_CP146606.1"/>
</dbReference>
<evidence type="ECO:0000313" key="2">
    <source>
        <dbReference type="EMBL" id="WYK18973.1"/>
    </source>
</evidence>
<organism evidence="2 3">
    <name type="scientific">Roseovarius rhodophyticola</name>
    <dbReference type="NCBI Taxonomy" id="3080827"/>
    <lineage>
        <taxon>Bacteria</taxon>
        <taxon>Pseudomonadati</taxon>
        <taxon>Pseudomonadota</taxon>
        <taxon>Alphaproteobacteria</taxon>
        <taxon>Rhodobacterales</taxon>
        <taxon>Roseobacteraceae</taxon>
        <taxon>Roseovarius</taxon>
    </lineage>
</organism>
<accession>A0ABZ2TME9</accession>
<dbReference type="InterPro" id="IPR024096">
    <property type="entry name" value="NO_sig/Golgi_transp_ligand-bd"/>
</dbReference>
<dbReference type="InterPro" id="IPR038158">
    <property type="entry name" value="H-NOX_domain_sf"/>
</dbReference>
<dbReference type="PANTHER" id="PTHR45655:SF13">
    <property type="entry name" value="SOLUBLE GUANYLATE CYCLASE GCY-32-RELATED"/>
    <property type="match status" value="1"/>
</dbReference>
<dbReference type="Gene3D" id="3.90.1520.10">
    <property type="entry name" value="H-NOX domain"/>
    <property type="match status" value="1"/>
</dbReference>
<proteinExistence type="predicted"/>